<reference evidence="5" key="1">
    <citation type="submission" date="2020-09" db="EMBL/GenBank/DDBJ databases">
        <title>Comparative genome analyses of four rice-infecting Rhizoctonia solani isolates reveal extensive enrichment of homogalacturonan modification genes.</title>
        <authorList>
            <person name="Lee D.-Y."/>
            <person name="Jeon J."/>
            <person name="Kim K.-T."/>
            <person name="Cheong K."/>
            <person name="Song H."/>
            <person name="Choi G."/>
            <person name="Ko J."/>
            <person name="Opiyo S.O."/>
            <person name="Zuo S."/>
            <person name="Madhav S."/>
            <person name="Lee Y.-H."/>
            <person name="Wang G.-L."/>
        </authorList>
    </citation>
    <scope>NUCLEOTIDE SEQUENCE</scope>
    <source>
        <strain evidence="5">AG1-IA WGL</strain>
    </source>
</reference>
<dbReference type="Pfam" id="PF22600">
    <property type="entry name" value="MTPAP-like_central"/>
    <property type="match status" value="1"/>
</dbReference>
<dbReference type="GO" id="GO:0031123">
    <property type="term" value="P:RNA 3'-end processing"/>
    <property type="evidence" value="ECO:0007669"/>
    <property type="project" value="TreeGrafter"/>
</dbReference>
<evidence type="ECO:0000256" key="2">
    <source>
        <dbReference type="SAM" id="MobiDB-lite"/>
    </source>
</evidence>
<dbReference type="Pfam" id="PF11951">
    <property type="entry name" value="Fungal_trans_2"/>
    <property type="match status" value="1"/>
</dbReference>
<evidence type="ECO:0000259" key="3">
    <source>
        <dbReference type="Pfam" id="PF01926"/>
    </source>
</evidence>
<dbReference type="GO" id="GO:0010605">
    <property type="term" value="P:negative regulation of macromolecule metabolic process"/>
    <property type="evidence" value="ECO:0007669"/>
    <property type="project" value="UniProtKB-ARBA"/>
</dbReference>
<protein>
    <submittedName>
        <fullName evidence="5">RNA uridylyltransferase</fullName>
    </submittedName>
</protein>
<dbReference type="EMBL" id="JACYCD010000009">
    <property type="protein sequence ID" value="KAF8714703.1"/>
    <property type="molecule type" value="Genomic_DNA"/>
</dbReference>
<dbReference type="InterPro" id="IPR054708">
    <property type="entry name" value="MTPAP-like_central"/>
</dbReference>
<dbReference type="Gene3D" id="1.10.1410.10">
    <property type="match status" value="2"/>
</dbReference>
<dbReference type="PANTHER" id="PTHR12271:SF40">
    <property type="entry name" value="POLY(A) RNA POLYMERASE GLD2"/>
    <property type="match status" value="1"/>
</dbReference>
<proteinExistence type="predicted"/>
<dbReference type="InterPro" id="IPR027417">
    <property type="entry name" value="P-loop_NTPase"/>
</dbReference>
<accession>A0A8H7I2Q6</accession>
<feature type="coiled-coil region" evidence="1">
    <location>
        <begin position="1445"/>
        <end position="1483"/>
    </location>
</feature>
<feature type="compositionally biased region" description="Polar residues" evidence="2">
    <location>
        <begin position="649"/>
        <end position="696"/>
    </location>
</feature>
<evidence type="ECO:0000256" key="1">
    <source>
        <dbReference type="SAM" id="Coils"/>
    </source>
</evidence>
<keyword evidence="5" id="KW-0808">Transferase</keyword>
<dbReference type="SUPFAM" id="SSF81631">
    <property type="entry name" value="PAP/OAS1 substrate-binding domain"/>
    <property type="match status" value="2"/>
</dbReference>
<dbReference type="InterPro" id="IPR043519">
    <property type="entry name" value="NT_sf"/>
</dbReference>
<gene>
    <name evidence="5" type="ORF">RHS03_00352</name>
</gene>
<dbReference type="Gene3D" id="3.40.50.300">
    <property type="entry name" value="P-loop containing nucleotide triphosphate hydrolases"/>
    <property type="match status" value="1"/>
</dbReference>
<feature type="domain" description="Poly(A) RNA polymerase mitochondrial-like central palm" evidence="4">
    <location>
        <begin position="339"/>
        <end position="479"/>
    </location>
</feature>
<dbReference type="GO" id="GO:0016779">
    <property type="term" value="F:nucleotidyltransferase activity"/>
    <property type="evidence" value="ECO:0007669"/>
    <property type="project" value="UniProtKB-KW"/>
</dbReference>
<dbReference type="GO" id="GO:0005525">
    <property type="term" value="F:GTP binding"/>
    <property type="evidence" value="ECO:0007669"/>
    <property type="project" value="InterPro"/>
</dbReference>
<dbReference type="InterPro" id="IPR032675">
    <property type="entry name" value="LRR_dom_sf"/>
</dbReference>
<evidence type="ECO:0000259" key="4">
    <source>
        <dbReference type="Pfam" id="PF22600"/>
    </source>
</evidence>
<dbReference type="SUPFAM" id="SSF52540">
    <property type="entry name" value="P-loop containing nucleoside triphosphate hydrolases"/>
    <property type="match status" value="1"/>
</dbReference>
<evidence type="ECO:0000313" key="5">
    <source>
        <dbReference type="EMBL" id="KAF8714703.1"/>
    </source>
</evidence>
<sequence length="2085" mass="234566">MKAGPTYHPHLFDDIELLLKRHAAPPDAMQAREILIKQVQNSIAQAFGHQYHVIDLTFHRAHTVLTKMKVELAIVDGRTPDGALPPIIVTPKLVSTLKSLNLQAISDPATARTSGLQVATSPSASPSTPGRLLPGLELNINYSLPFVLTRLSLFQCYFAIHPNLPALFSVTRLWLESHSLSAISPTYLASLCISYLQINFGLPNLQRSELVEGIRQDELTDTFKNEVAQWRVRPLPLSELLIGWFRYFGRRFRPKQTLISIKDGGLQSLPHSGSALRILDPFSKDHVHTPLSPADTARFVNLAKAAGDTLDKARPLREVIGQGLPNVGSPRVNIDRGMARQIWDMYQANQPSRQTLDNRAKIIDRINTLISEHFGDGYEVLQFGSTGYGVDSDSSDLDLMIKDNKRPMGFSPHVQLSAVYDVKTIAKILRKARFVEIFAIPTASVPIVKCRDPYTNIKIDVNCNELLGLRNTELLAHYCNLYQPLRPLIFFLKRWAKSYGLNDPSAQTGPPGFSSYCLALMTVAYLQTQKALPSLQSQFDAVPANRDQHGVWMRVKGRPPLWCDTRWEPPTRWDRVELPLEEVVYGWFKFWGTEINYAQTGVDIRLGGTIERQQDTGSAHGRVTPTGRRNRKGKKGDSVASATAAKGITSENTNRVATRDVSSSQNADHYVVENSNNTSQNGKQHNETAPPTPSITGANELEVRMVQEELQDLRDEVESVPVANGRIIEYEQPILWRSHTMLVVDPFIRVKNVAGNVAYTQVELFRMNCQRAAEALEAGLSLDRIMGDIASDPPQNVGMVPMPMMGTVLDIRACSLLSRGRKWHLVGLERSDSYHDHRIISVGMILNTSRRRESITMTLMPTEVIELIASQLTLSFKDVIAFSLTSRRVHEATAFLVTKPLLSEDIRDTGGPGGRDNTSIGLSRALIVDLKFTLASEEASVESEQLRRLLVRAPRLRYLALRRPPLSIENQEATIRWEPTRSKTSAHPFPLRTSHFQPGASYLSNLTHLDLNDLSIHPMILPRFPNLTHLKLSLGGHQDAYLPSEVMNIISFAKSCKLVAFEVGMHAVVGQRERLSVVKACVGAWPGLRILNLNVVNSATELAEALQFCPNLATLSLNLSNHNPDYLALIFHRHCPLLETFGCLTPNKIKPSARHPFIESFELVVARRIKQRGWVRCKGGSRHEANHMDIKEPRVAMFNSGATVATRNQVAIAPVNRDKTSTQRSESDSPFLLCYDTSVLLLFGATGTGKTTFINDASGENLEVGDDLESCTHEVTPTHVFRIDGQDVILIDTPGFDDTELSDTEILKRITAFLTSSYKNGYKLTGIIYLHRITDVRVGGISRRTFHILRGLCGQETLTNVLIVTNMWSDPPTAKETQNEKQLRDNSKFFQPAIGAGARMVRRPYKDTRSALDIIRMLLDKSPVIMKVQRQIVDEGEGFYSTEAAKVLGEELAKMEQKYIKEMEEVKEELRQAKEQNNTQALSELQDFLAQSIVESARLSREIQSLREGFEEERLRWESRVTNSERARSDAEKRQQEMELELKELQSRADRASGEELRRLERMINEILKKIETLKAYKQSCVIIDYGATNGFPQPISNPAGLNTSIFLVPQFEKHQFSSQQMSTMDTGLGMSNLELIWNELEELSLTNYSDATSKSPADEPGSIDHGTLVVNSKLLEYARDYGPKVVWPPAADAFDPEGIMPLVQQSTGVPRIIDDPIFQDVRDFFEKFLTRFFYNYATIHENLHVRIRRRFGASMSLKYGMLGMAALFRSNYEHSVVPTSMRKSTKELHRLTSRMIQLELENDAISPWIKLAGLWELLNYEYFDGILSSYYTHLNQAASVVRLALGSNTIDILKLSGEQTFDLRCIAWADILSSMALARPTLLNYESDIHNRPQYDDSRDPDKGVEWVFGCPDILAILMARTSALRHACISFEEKVSCGHEIQQLVCDWKFRPVPAQRSALRVARVASQEIWRHAAILYIHQSIFKSDSSNPVVRNSVKLIIQIASTLIRGVNPDCFLAVPYFIAGSFATIQKDRYTLRSRILTSGNEGFLRHLVVALDDLWKETDAKGRLTTWSERYPPRIVF</sequence>
<name>A0A8H7I2Q6_9AGAM</name>
<feature type="domain" description="G" evidence="3">
    <location>
        <begin position="1241"/>
        <end position="1297"/>
    </location>
</feature>
<dbReference type="CDD" id="cd00882">
    <property type="entry name" value="Ras_like_GTPase"/>
    <property type="match status" value="1"/>
</dbReference>
<dbReference type="SUPFAM" id="SSF81301">
    <property type="entry name" value="Nucleotidyltransferase"/>
    <property type="match status" value="1"/>
</dbReference>
<keyword evidence="1" id="KW-0175">Coiled coil</keyword>
<dbReference type="Proteomes" id="UP000602905">
    <property type="component" value="Unassembled WGS sequence"/>
</dbReference>
<dbReference type="PANTHER" id="PTHR12271">
    <property type="entry name" value="POLY A POLYMERASE CID PAP -RELATED"/>
    <property type="match status" value="1"/>
</dbReference>
<dbReference type="Gene3D" id="3.30.460.10">
    <property type="entry name" value="Beta Polymerase, domain 2"/>
    <property type="match status" value="1"/>
</dbReference>
<dbReference type="CDD" id="cd05402">
    <property type="entry name" value="NT_PAP_TUTase"/>
    <property type="match status" value="1"/>
</dbReference>
<comment type="caution">
    <text evidence="5">The sequence shown here is derived from an EMBL/GenBank/DDBJ whole genome shotgun (WGS) entry which is preliminary data.</text>
</comment>
<feature type="region of interest" description="Disordered" evidence="2">
    <location>
        <begin position="613"/>
        <end position="696"/>
    </location>
</feature>
<feature type="coiled-coil region" evidence="1">
    <location>
        <begin position="1521"/>
        <end position="1577"/>
    </location>
</feature>
<dbReference type="Pfam" id="PF01926">
    <property type="entry name" value="MMR_HSR1"/>
    <property type="match status" value="1"/>
</dbReference>
<dbReference type="Gene3D" id="3.80.10.10">
    <property type="entry name" value="Ribonuclease Inhibitor"/>
    <property type="match status" value="1"/>
</dbReference>
<dbReference type="InterPro" id="IPR006073">
    <property type="entry name" value="GTP-bd"/>
</dbReference>
<dbReference type="SUPFAM" id="SSF52047">
    <property type="entry name" value="RNI-like"/>
    <property type="match status" value="1"/>
</dbReference>
<dbReference type="OrthoDB" id="2274644at2759"/>
<feature type="non-terminal residue" evidence="5">
    <location>
        <position position="2085"/>
    </location>
</feature>
<keyword evidence="5" id="KW-0548">Nucleotidyltransferase</keyword>
<dbReference type="InterPro" id="IPR021858">
    <property type="entry name" value="Fun_TF"/>
</dbReference>
<organism evidence="5 6">
    <name type="scientific">Rhizoctonia solani</name>
    <dbReference type="NCBI Taxonomy" id="456999"/>
    <lineage>
        <taxon>Eukaryota</taxon>
        <taxon>Fungi</taxon>
        <taxon>Dikarya</taxon>
        <taxon>Basidiomycota</taxon>
        <taxon>Agaricomycotina</taxon>
        <taxon>Agaricomycetes</taxon>
        <taxon>Cantharellales</taxon>
        <taxon>Ceratobasidiaceae</taxon>
        <taxon>Rhizoctonia</taxon>
    </lineage>
</organism>
<evidence type="ECO:0000313" key="6">
    <source>
        <dbReference type="Proteomes" id="UP000602905"/>
    </source>
</evidence>